<dbReference type="AlphaFoldDB" id="G4QIS4"/>
<dbReference type="RefSeq" id="WP_014110100.1">
    <property type="nucleotide sequence ID" value="NC_016041.1"/>
</dbReference>
<dbReference type="Proteomes" id="UP000009282">
    <property type="component" value="Chromosome"/>
</dbReference>
<proteinExistence type="predicted"/>
<keyword evidence="2" id="KW-1185">Reference proteome</keyword>
<dbReference type="STRING" id="1085623.GNIT_3134"/>
<dbReference type="HOGENOM" id="CLU_129842_0_0_6"/>
<dbReference type="EMBL" id="CP003060">
    <property type="protein sequence ID" value="AEP31229.1"/>
    <property type="molecule type" value="Genomic_DNA"/>
</dbReference>
<evidence type="ECO:0000313" key="1">
    <source>
        <dbReference type="EMBL" id="AEP31229.1"/>
    </source>
</evidence>
<reference evidence="1 2" key="1">
    <citation type="journal article" date="2011" name="J. Bacteriol.">
        <title>Complete genome sequence of seawater bacterium Glaciecola nitratireducens FR1064T.</title>
        <authorList>
            <person name="Bian F."/>
            <person name="Qin Q.L."/>
            <person name="Xie B.B."/>
            <person name="Shu Y.L."/>
            <person name="Zhang X.Y."/>
            <person name="Yu Y."/>
            <person name="Chen B."/>
            <person name="Chen X.L."/>
            <person name="Zhou B.C."/>
            <person name="Zhang Y.Z."/>
        </authorList>
    </citation>
    <scope>NUCLEOTIDE SEQUENCE [LARGE SCALE GENOMIC DNA]</scope>
    <source>
        <strain evidence="2">JCM 12485 / KCTC 12276 / FR1064</strain>
    </source>
</reference>
<gene>
    <name evidence="1" type="ordered locus">GNIT_3134</name>
</gene>
<dbReference type="OrthoDB" id="5898598at2"/>
<protein>
    <submittedName>
        <fullName evidence="1">Uncharacterized protein</fullName>
    </submittedName>
</protein>
<sequence length="176" mass="19950">MSEKPNKTDSNMQSSDTTNELEQLRFIVFGEAKKSIENRIDTIHSELTHSISAFKEQQIIQFSHMQLHFENALNALDKKLQSIDSHHEDNHNNLIKANETLNSALEMAESSGKDDADALHDRIDKEMAALSANFDFKYAEAMEKLSKVTHELTDTKTDRKTLARLLATMASNLETD</sequence>
<dbReference type="eggNOG" id="ENOG5033904">
    <property type="taxonomic scope" value="Bacteria"/>
</dbReference>
<organism evidence="1 2">
    <name type="scientific">Glaciecola nitratireducens (strain JCM 12485 / KCTC 12276 / FR1064)</name>
    <dbReference type="NCBI Taxonomy" id="1085623"/>
    <lineage>
        <taxon>Bacteria</taxon>
        <taxon>Pseudomonadati</taxon>
        <taxon>Pseudomonadota</taxon>
        <taxon>Gammaproteobacteria</taxon>
        <taxon>Alteromonadales</taxon>
        <taxon>Alteromonadaceae</taxon>
        <taxon>Brumicola</taxon>
    </lineage>
</organism>
<name>G4QIS4_GLANF</name>
<accession>G4QIS4</accession>
<dbReference type="KEGG" id="gni:GNIT_3134"/>
<evidence type="ECO:0000313" key="2">
    <source>
        <dbReference type="Proteomes" id="UP000009282"/>
    </source>
</evidence>